<feature type="domain" description="Peptidase C14 caspase" evidence="2">
    <location>
        <begin position="4"/>
        <end position="232"/>
    </location>
</feature>
<dbReference type="Gene3D" id="3.40.50.1460">
    <property type="match status" value="1"/>
</dbReference>
<reference evidence="3" key="1">
    <citation type="submission" date="2023-06" db="EMBL/GenBank/DDBJ databases">
        <title>Gycomyces niveus sp.nov., a novel actinomycete isolated from soil in Shouguang.</title>
        <authorList>
            <person name="Yang X."/>
            <person name="Zhao J."/>
        </authorList>
    </citation>
    <scope>NUCLEOTIDE SEQUENCE</scope>
    <source>
        <strain evidence="3">NEAU C2</strain>
    </source>
</reference>
<dbReference type="PANTHER" id="PTHR22576">
    <property type="entry name" value="MUCOSA ASSOCIATED LYMPHOID TISSUE LYMPHOMA TRANSLOCATION PROTEIN 1/PARACASPASE"/>
    <property type="match status" value="1"/>
</dbReference>
<dbReference type="InterPro" id="IPR052039">
    <property type="entry name" value="Caspase-related_regulators"/>
</dbReference>
<dbReference type="GO" id="GO:0016787">
    <property type="term" value="F:hydrolase activity"/>
    <property type="evidence" value="ECO:0007669"/>
    <property type="project" value="UniProtKB-KW"/>
</dbReference>
<dbReference type="RefSeq" id="WP_289956593.1">
    <property type="nucleotide sequence ID" value="NZ_JAUEMJ010000002.1"/>
</dbReference>
<dbReference type="InterPro" id="IPR011600">
    <property type="entry name" value="Pept_C14_caspase"/>
</dbReference>
<dbReference type="SUPFAM" id="SSF52129">
    <property type="entry name" value="Caspase-like"/>
    <property type="match status" value="1"/>
</dbReference>
<evidence type="ECO:0000256" key="1">
    <source>
        <dbReference type="SAM" id="MobiDB-lite"/>
    </source>
</evidence>
<feature type="region of interest" description="Disordered" evidence="1">
    <location>
        <begin position="228"/>
        <end position="266"/>
    </location>
</feature>
<dbReference type="PROSITE" id="PS00018">
    <property type="entry name" value="EF_HAND_1"/>
    <property type="match status" value="1"/>
</dbReference>
<sequence length="422" mass="45661">MGARRALLIGTADYEDGRLRPLKAPLNDLDALSAVLADPEIGGYEVAELREQPVHLIERAVQKFLVHSEPDDELLLYFSCHGLKDDEELLYFAGTDTEPEPELLKTHAVPAVDVSGYLEAAEARRKVLLLDCCFSGAFRAGAKSADPRLDIGGTFTESGTVVISASDRFQQAFELVSPTDPKPLSVFTDAAVRGLRSGDADLDGDGFVSADDLYKYVTKALHEAGSAQRPTRSVLSGVGDLKLTRQRNPPKQVPKPPAPPAAPRPKFDAAGLRRALLEAPATVEVVVDPADDDPALARIAKKLPRTRGEHLIGYVDQGSYMSWFQGLVPTGRRYLGFVVFTESAVHLPGGERLTYTELGGHEISAQRQTHIGHPRQGGSYETVHVTLRHPYRAIDFGGGDLRQLEGLAALLTTLGRLATESG</sequence>
<gene>
    <name evidence="3" type="ORF">QWI33_08080</name>
</gene>
<proteinExistence type="predicted"/>
<dbReference type="EC" id="3.4.22.-" evidence="3"/>
<dbReference type="NCBIfam" id="NF047832">
    <property type="entry name" value="caspase_w_EACC1"/>
    <property type="match status" value="1"/>
</dbReference>
<dbReference type="Pfam" id="PF00656">
    <property type="entry name" value="Peptidase_C14"/>
    <property type="match status" value="1"/>
</dbReference>
<name>A0ABT7YM12_9ACTN</name>
<protein>
    <submittedName>
        <fullName evidence="3">Caspase family protein</fullName>
        <ecNumber evidence="3">3.4.22.-</ecNumber>
    </submittedName>
</protein>
<evidence type="ECO:0000313" key="4">
    <source>
        <dbReference type="Proteomes" id="UP001171902"/>
    </source>
</evidence>
<dbReference type="InterPro" id="IPR029030">
    <property type="entry name" value="Caspase-like_dom_sf"/>
</dbReference>
<evidence type="ECO:0000313" key="3">
    <source>
        <dbReference type="EMBL" id="MDN3239679.1"/>
    </source>
</evidence>
<dbReference type="Proteomes" id="UP001171902">
    <property type="component" value="Unassembled WGS sequence"/>
</dbReference>
<keyword evidence="4" id="KW-1185">Reference proteome</keyword>
<keyword evidence="3" id="KW-0378">Hydrolase</keyword>
<dbReference type="InterPro" id="IPR018247">
    <property type="entry name" value="EF_Hand_1_Ca_BS"/>
</dbReference>
<dbReference type="PANTHER" id="PTHR22576:SF37">
    <property type="entry name" value="MUCOSA-ASSOCIATED LYMPHOID TISSUE LYMPHOMA TRANSLOCATION PROTEIN 1"/>
    <property type="match status" value="1"/>
</dbReference>
<dbReference type="EMBL" id="JAUEMJ010000002">
    <property type="protein sequence ID" value="MDN3239679.1"/>
    <property type="molecule type" value="Genomic_DNA"/>
</dbReference>
<feature type="compositionally biased region" description="Pro residues" evidence="1">
    <location>
        <begin position="251"/>
        <end position="263"/>
    </location>
</feature>
<accession>A0ABT7YM12</accession>
<evidence type="ECO:0000259" key="2">
    <source>
        <dbReference type="Pfam" id="PF00656"/>
    </source>
</evidence>
<comment type="caution">
    <text evidence="3">The sequence shown here is derived from an EMBL/GenBank/DDBJ whole genome shotgun (WGS) entry which is preliminary data.</text>
</comment>
<organism evidence="3 4">
    <name type="scientific">Glycomyces tritici</name>
    <dbReference type="NCBI Taxonomy" id="2665176"/>
    <lineage>
        <taxon>Bacteria</taxon>
        <taxon>Bacillati</taxon>
        <taxon>Actinomycetota</taxon>
        <taxon>Actinomycetes</taxon>
        <taxon>Glycomycetales</taxon>
        <taxon>Glycomycetaceae</taxon>
        <taxon>Glycomyces</taxon>
    </lineage>
</organism>